<evidence type="ECO:0000256" key="4">
    <source>
        <dbReference type="ARBA" id="ARBA00022777"/>
    </source>
</evidence>
<gene>
    <name evidence="6 9" type="primary">rsbW</name>
    <name evidence="8" type="ORF">EP57_01065</name>
    <name evidence="9" type="ORF">HCA55_10375</name>
    <name evidence="10" type="ORF">HCB06_00280</name>
    <name evidence="11" type="ORF">HCB26_09355</name>
</gene>
<dbReference type="GO" id="GO:0016989">
    <property type="term" value="F:sigma factor antagonist activity"/>
    <property type="evidence" value="ECO:0007669"/>
    <property type="project" value="InterPro"/>
</dbReference>
<dbReference type="eggNOG" id="COG2172">
    <property type="taxonomic scope" value="Bacteria"/>
</dbReference>
<dbReference type="OrthoDB" id="9798941at2"/>
<evidence type="ECO:0000313" key="15">
    <source>
        <dbReference type="Proteomes" id="UP000548082"/>
    </source>
</evidence>
<dbReference type="SUPFAM" id="SSF55874">
    <property type="entry name" value="ATPase domain of HSP90 chaperone/DNA topoisomerase II/histidine kinase"/>
    <property type="match status" value="1"/>
</dbReference>
<dbReference type="InterPro" id="IPR036890">
    <property type="entry name" value="HATPase_C_sf"/>
</dbReference>
<comment type="catalytic activity">
    <reaction evidence="6">
        <text>L-threonyl-[protein] + ATP = O-phospho-L-threonyl-[protein] + ADP + H(+)</text>
        <dbReference type="Rhea" id="RHEA:46608"/>
        <dbReference type="Rhea" id="RHEA-COMP:11060"/>
        <dbReference type="Rhea" id="RHEA-COMP:11605"/>
        <dbReference type="ChEBI" id="CHEBI:15378"/>
        <dbReference type="ChEBI" id="CHEBI:30013"/>
        <dbReference type="ChEBI" id="CHEBI:30616"/>
        <dbReference type="ChEBI" id="CHEBI:61977"/>
        <dbReference type="ChEBI" id="CHEBI:456216"/>
        <dbReference type="EC" id="2.7.11.1"/>
    </reaction>
</comment>
<dbReference type="EC" id="2.7.11.1" evidence="6"/>
<dbReference type="Proteomes" id="UP000548082">
    <property type="component" value="Unassembled WGS sequence"/>
</dbReference>
<dbReference type="STRING" id="1552123.EP57_01065"/>
<evidence type="ECO:0000256" key="1">
    <source>
        <dbReference type="ARBA" id="ARBA00022527"/>
    </source>
</evidence>
<dbReference type="GO" id="GO:0004674">
    <property type="term" value="F:protein serine/threonine kinase activity"/>
    <property type="evidence" value="ECO:0007669"/>
    <property type="project" value="UniProtKB-KW"/>
</dbReference>
<evidence type="ECO:0000313" key="9">
    <source>
        <dbReference type="EMBL" id="MBC1797135.1"/>
    </source>
</evidence>
<dbReference type="PANTHER" id="PTHR35526:SF9">
    <property type="entry name" value="SERINE-PROTEIN KINASE RSBW"/>
    <property type="match status" value="1"/>
</dbReference>
<evidence type="ECO:0000313" key="14">
    <source>
        <dbReference type="Proteomes" id="UP000529446"/>
    </source>
</evidence>
<dbReference type="InterPro" id="IPR010193">
    <property type="entry name" value="RsbW"/>
</dbReference>
<keyword evidence="5 6" id="KW-0067">ATP-binding</keyword>
<dbReference type="Gene3D" id="3.30.565.10">
    <property type="entry name" value="Histidine kinase-like ATPase, C-terminal domain"/>
    <property type="match status" value="1"/>
</dbReference>
<comment type="caution">
    <text evidence="8">The sequence shown here is derived from an EMBL/GenBank/DDBJ whole genome shotgun (WGS) entry which is preliminary data.</text>
</comment>
<dbReference type="HAMAP" id="MF_00638">
    <property type="entry name" value="Anti_sigma_B"/>
    <property type="match status" value="1"/>
</dbReference>
<dbReference type="GeneID" id="58716037"/>
<evidence type="ECO:0000313" key="10">
    <source>
        <dbReference type="EMBL" id="MBC2115047.1"/>
    </source>
</evidence>
<keyword evidence="4 6" id="KW-0418">Kinase</keyword>
<organism evidence="8 12">
    <name type="scientific">Listeria booriae</name>
    <dbReference type="NCBI Taxonomy" id="1552123"/>
    <lineage>
        <taxon>Bacteria</taxon>
        <taxon>Bacillati</taxon>
        <taxon>Bacillota</taxon>
        <taxon>Bacilli</taxon>
        <taxon>Bacillales</taxon>
        <taxon>Listeriaceae</taxon>
        <taxon>Listeria</taxon>
    </lineage>
</organism>
<dbReference type="RefSeq" id="WP_036083345.1">
    <property type="nucleotide sequence ID" value="NZ_CBCSHQ010000008.1"/>
</dbReference>
<evidence type="ECO:0000256" key="6">
    <source>
        <dbReference type="HAMAP-Rule" id="MF_00638"/>
    </source>
</evidence>
<dbReference type="CDD" id="cd16936">
    <property type="entry name" value="HATPase_RsbW-like"/>
    <property type="match status" value="1"/>
</dbReference>
<keyword evidence="2 6" id="KW-0808">Transferase</keyword>
<keyword evidence="3 6" id="KW-0547">Nucleotide-binding</keyword>
<feature type="domain" description="Histidine kinase/HSP90-like ATPase" evidence="7">
    <location>
        <begin position="12"/>
        <end position="141"/>
    </location>
</feature>
<comment type="similarity">
    <text evidence="6">Belongs to the anti-sigma-factor family.</text>
</comment>
<reference evidence="8 12" key="1">
    <citation type="submission" date="2014-05" db="EMBL/GenBank/DDBJ databases">
        <title>Novel Listeriaceae from food processing environments.</title>
        <authorList>
            <person name="den Bakker H.C."/>
        </authorList>
    </citation>
    <scope>NUCLEOTIDE SEQUENCE [LARGE SCALE GENOMIC DNA]</scope>
    <source>
        <strain evidence="8 12">FSL A5-0281</strain>
    </source>
</reference>
<dbReference type="EMBL" id="JAARXI010000001">
    <property type="protein sequence ID" value="MBC2115047.1"/>
    <property type="molecule type" value="Genomic_DNA"/>
</dbReference>
<dbReference type="InterPro" id="IPR050267">
    <property type="entry name" value="Anti-sigma-factor_SerPK"/>
</dbReference>
<evidence type="ECO:0000313" key="8">
    <source>
        <dbReference type="EMBL" id="KGL44580.1"/>
    </source>
</evidence>
<dbReference type="PANTHER" id="PTHR35526">
    <property type="entry name" value="ANTI-SIGMA-F FACTOR RSBW-RELATED"/>
    <property type="match status" value="1"/>
</dbReference>
<name>A0A099WKA4_9LIST</name>
<sequence length="157" mass="17387">MATTYDTIELKIPARPEFVSLGRLTVSGIASRIGFSFEAIEDLKIAISEAITNAVKHAFNEEDTGEIRIAFAVYEDKLEVTVTDEGKSFDAEKRKMEIGPYEEDEDADMLRVGGLGLFLIEALMDDVELHYDGGVSVVMTKYIEEKQVEGNAKIIST</sequence>
<dbReference type="EMBL" id="JAARYH010000003">
    <property type="protein sequence ID" value="MBC2166772.1"/>
    <property type="molecule type" value="Genomic_DNA"/>
</dbReference>
<dbReference type="GO" id="GO:0005524">
    <property type="term" value="F:ATP binding"/>
    <property type="evidence" value="ECO:0007669"/>
    <property type="project" value="UniProtKB-KW"/>
</dbReference>
<dbReference type="NCBIfam" id="TIGR01924">
    <property type="entry name" value="rsbW_low_gc"/>
    <property type="match status" value="1"/>
</dbReference>
<dbReference type="Proteomes" id="UP000519573">
    <property type="component" value="Unassembled WGS sequence"/>
</dbReference>
<evidence type="ECO:0000259" key="7">
    <source>
        <dbReference type="Pfam" id="PF13581"/>
    </source>
</evidence>
<dbReference type="Proteomes" id="UP000029844">
    <property type="component" value="Unassembled WGS sequence"/>
</dbReference>
<protein>
    <recommendedName>
        <fullName evidence="6">Serine-protein kinase RsbW</fullName>
        <ecNumber evidence="6">2.7.11.1</ecNumber>
    </recommendedName>
    <alternativeName>
        <fullName evidence="6">Anti-sigma-B factor</fullName>
    </alternativeName>
    <alternativeName>
        <fullName evidence="6">Sigma-B negative effector RsbW</fullName>
    </alternativeName>
</protein>
<accession>A0A099WKA4</accession>
<evidence type="ECO:0000256" key="2">
    <source>
        <dbReference type="ARBA" id="ARBA00022679"/>
    </source>
</evidence>
<keyword evidence="1 6" id="KW-0723">Serine/threonine-protein kinase</keyword>
<dbReference type="NCBIfam" id="NF003144">
    <property type="entry name" value="PRK04069.1"/>
    <property type="match status" value="1"/>
</dbReference>
<dbReference type="EMBL" id="JAARVD010000005">
    <property type="protein sequence ID" value="MBC1797135.1"/>
    <property type="molecule type" value="Genomic_DNA"/>
</dbReference>
<evidence type="ECO:0000313" key="11">
    <source>
        <dbReference type="EMBL" id="MBC2166772.1"/>
    </source>
</evidence>
<comment type="catalytic activity">
    <reaction evidence="6">
        <text>L-seryl-[protein] + ATP = O-phospho-L-seryl-[protein] + ADP + H(+)</text>
        <dbReference type="Rhea" id="RHEA:17989"/>
        <dbReference type="Rhea" id="RHEA-COMP:9863"/>
        <dbReference type="Rhea" id="RHEA-COMP:11604"/>
        <dbReference type="ChEBI" id="CHEBI:15378"/>
        <dbReference type="ChEBI" id="CHEBI:29999"/>
        <dbReference type="ChEBI" id="CHEBI:30616"/>
        <dbReference type="ChEBI" id="CHEBI:83421"/>
        <dbReference type="ChEBI" id="CHEBI:456216"/>
        <dbReference type="EC" id="2.7.11.1"/>
    </reaction>
</comment>
<proteinExistence type="inferred from homology"/>
<evidence type="ECO:0000313" key="13">
    <source>
        <dbReference type="Proteomes" id="UP000519573"/>
    </source>
</evidence>
<dbReference type="AlphaFoldDB" id="A0A099WKA4"/>
<dbReference type="InterPro" id="IPR003594">
    <property type="entry name" value="HATPase_dom"/>
</dbReference>
<dbReference type="Pfam" id="PF13581">
    <property type="entry name" value="HATPase_c_2"/>
    <property type="match status" value="1"/>
</dbReference>
<evidence type="ECO:0000256" key="3">
    <source>
        <dbReference type="ARBA" id="ARBA00022741"/>
    </source>
</evidence>
<dbReference type="EMBL" id="JNFA01000002">
    <property type="protein sequence ID" value="KGL44580.1"/>
    <property type="molecule type" value="Genomic_DNA"/>
</dbReference>
<evidence type="ECO:0000313" key="12">
    <source>
        <dbReference type="Proteomes" id="UP000029844"/>
    </source>
</evidence>
<comment type="function">
    <text evidence="6">Negative regulator of sigma-B activity. Phosphorylates and inactivates its specific antagonist protein, RsbV. Upon phosphorylation of RsbV, RsbW is released and binds to sigma-B, thereby blocking its ability to form an RNA polymerase holoenzyme (E-sigma-B).</text>
</comment>
<reference evidence="13 14" key="2">
    <citation type="submission" date="2020-03" db="EMBL/GenBank/DDBJ databases">
        <title>Soil Listeria distribution.</title>
        <authorList>
            <person name="Liao J."/>
            <person name="Wiedmann M."/>
        </authorList>
    </citation>
    <scope>NUCLEOTIDE SEQUENCE [LARGE SCALE GENOMIC DNA]</scope>
    <source>
        <strain evidence="11 13">FSL L7-0245</strain>
        <strain evidence="10 14">FSL L7-0360</strain>
        <strain evidence="9 15">FSL L7-0990</strain>
    </source>
</reference>
<keyword evidence="12" id="KW-1185">Reference proteome</keyword>
<dbReference type="Proteomes" id="UP000529446">
    <property type="component" value="Unassembled WGS sequence"/>
</dbReference>
<evidence type="ECO:0000256" key="5">
    <source>
        <dbReference type="ARBA" id="ARBA00022840"/>
    </source>
</evidence>